<evidence type="ECO:0000313" key="2">
    <source>
        <dbReference type="Proteomes" id="UP000724874"/>
    </source>
</evidence>
<name>A0A9P5TQD0_GYMJU</name>
<dbReference type="EMBL" id="JADNYJ010000016">
    <property type="protein sequence ID" value="KAF8907062.1"/>
    <property type="molecule type" value="Genomic_DNA"/>
</dbReference>
<sequence>MCYSRLYDILNTFTTYAFPFQDSSIRPLHSLPFHPTSPWNLLLSSSSQKNPCHPITFSFFKKPAIPSDTQHLYFLIPQYTSPTLSPLLSVILVLLLDSIVVHHFPHSQPCHSQLFHPNLRTLYVPSTPYLRKEGTLLLAKQRQVLKRYFK</sequence>
<dbReference type="Proteomes" id="UP000724874">
    <property type="component" value="Unassembled WGS sequence"/>
</dbReference>
<protein>
    <submittedName>
        <fullName evidence="1">Uncharacterized protein</fullName>
    </submittedName>
</protein>
<reference evidence="1" key="1">
    <citation type="submission" date="2020-11" db="EMBL/GenBank/DDBJ databases">
        <authorList>
            <consortium name="DOE Joint Genome Institute"/>
            <person name="Ahrendt S."/>
            <person name="Riley R."/>
            <person name="Andreopoulos W."/>
            <person name="LaButti K."/>
            <person name="Pangilinan J."/>
            <person name="Ruiz-duenas F.J."/>
            <person name="Barrasa J.M."/>
            <person name="Sanchez-Garcia M."/>
            <person name="Camarero S."/>
            <person name="Miyauchi S."/>
            <person name="Serrano A."/>
            <person name="Linde D."/>
            <person name="Babiker R."/>
            <person name="Drula E."/>
            <person name="Ayuso-Fernandez I."/>
            <person name="Pacheco R."/>
            <person name="Padilla G."/>
            <person name="Ferreira P."/>
            <person name="Barriuso J."/>
            <person name="Kellner H."/>
            <person name="Castanera R."/>
            <person name="Alfaro M."/>
            <person name="Ramirez L."/>
            <person name="Pisabarro A.G."/>
            <person name="Kuo A."/>
            <person name="Tritt A."/>
            <person name="Lipzen A."/>
            <person name="He G."/>
            <person name="Yan M."/>
            <person name="Ng V."/>
            <person name="Cullen D."/>
            <person name="Martin F."/>
            <person name="Rosso M.-N."/>
            <person name="Henrissat B."/>
            <person name="Hibbett D."/>
            <person name="Martinez A.T."/>
            <person name="Grigoriev I.V."/>
        </authorList>
    </citation>
    <scope>NUCLEOTIDE SEQUENCE</scope>
    <source>
        <strain evidence="1">AH 44721</strain>
    </source>
</reference>
<keyword evidence="2" id="KW-1185">Reference proteome</keyword>
<organism evidence="1 2">
    <name type="scientific">Gymnopilus junonius</name>
    <name type="common">Spectacular rustgill mushroom</name>
    <name type="synonym">Gymnopilus spectabilis subsp. junonius</name>
    <dbReference type="NCBI Taxonomy" id="109634"/>
    <lineage>
        <taxon>Eukaryota</taxon>
        <taxon>Fungi</taxon>
        <taxon>Dikarya</taxon>
        <taxon>Basidiomycota</taxon>
        <taxon>Agaricomycotina</taxon>
        <taxon>Agaricomycetes</taxon>
        <taxon>Agaricomycetidae</taxon>
        <taxon>Agaricales</taxon>
        <taxon>Agaricineae</taxon>
        <taxon>Hymenogastraceae</taxon>
        <taxon>Gymnopilus</taxon>
    </lineage>
</organism>
<accession>A0A9P5TQD0</accession>
<proteinExistence type="predicted"/>
<evidence type="ECO:0000313" key="1">
    <source>
        <dbReference type="EMBL" id="KAF8907062.1"/>
    </source>
</evidence>
<comment type="caution">
    <text evidence="1">The sequence shown here is derived from an EMBL/GenBank/DDBJ whole genome shotgun (WGS) entry which is preliminary data.</text>
</comment>
<gene>
    <name evidence="1" type="ORF">CPB84DRAFT_1769403</name>
</gene>
<dbReference type="AlphaFoldDB" id="A0A9P5TQD0"/>